<keyword evidence="3" id="KW-1185">Reference proteome</keyword>
<evidence type="ECO:0000313" key="3">
    <source>
        <dbReference type="Proteomes" id="UP000193963"/>
    </source>
</evidence>
<gene>
    <name evidence="2" type="ORF">PSM7751_03328</name>
</gene>
<sequence>MQDRIDELRARIAALQDQLEQELAERRSRFWDRIENGRVVWEEGMRRRHKELRQHVPGFLAASPIRHTLTAPVIYSLIVPFAILHLWVWIYQAICFPAYRIPKVPMRDYIRIDRHQLAYLNGIQKLNCVYCGYCNGVVAWVREVAGRTEAFWCPIKHAMKTRGPHPHYAHFADYGDGENFRAEWEASRERMKALNCAALGCDHCRPEDDTD</sequence>
<dbReference type="EMBL" id="FWFN01000007">
    <property type="protein sequence ID" value="SLN65069.1"/>
    <property type="molecule type" value="Genomic_DNA"/>
</dbReference>
<name>A0A1X6ZY67_9RHOB</name>
<evidence type="ECO:0000313" key="2">
    <source>
        <dbReference type="EMBL" id="SLN65069.1"/>
    </source>
</evidence>
<dbReference type="Proteomes" id="UP000193963">
    <property type="component" value="Unassembled WGS sequence"/>
</dbReference>
<keyword evidence="1" id="KW-0812">Transmembrane</keyword>
<evidence type="ECO:0000256" key="1">
    <source>
        <dbReference type="SAM" id="Phobius"/>
    </source>
</evidence>
<reference evidence="2 3" key="1">
    <citation type="submission" date="2017-03" db="EMBL/GenBank/DDBJ databases">
        <authorList>
            <person name="Afonso C.L."/>
            <person name="Miller P.J."/>
            <person name="Scott M.A."/>
            <person name="Spackman E."/>
            <person name="Goraichik I."/>
            <person name="Dimitrov K.M."/>
            <person name="Suarez D.L."/>
            <person name="Swayne D.E."/>
        </authorList>
    </citation>
    <scope>NUCLEOTIDE SEQUENCE [LARGE SCALE GENOMIC DNA]</scope>
    <source>
        <strain evidence="2 3">CECT 7751</strain>
    </source>
</reference>
<proteinExistence type="predicted"/>
<feature type="transmembrane region" description="Helical" evidence="1">
    <location>
        <begin position="73"/>
        <end position="99"/>
    </location>
</feature>
<dbReference type="AlphaFoldDB" id="A0A1X6ZY67"/>
<organism evidence="2 3">
    <name type="scientific">Pseudooceanicola marinus</name>
    <dbReference type="NCBI Taxonomy" id="396013"/>
    <lineage>
        <taxon>Bacteria</taxon>
        <taxon>Pseudomonadati</taxon>
        <taxon>Pseudomonadota</taxon>
        <taxon>Alphaproteobacteria</taxon>
        <taxon>Rhodobacterales</taxon>
        <taxon>Paracoccaceae</taxon>
        <taxon>Pseudooceanicola</taxon>
    </lineage>
</organism>
<accession>A0A1X6ZY67</accession>
<dbReference type="OrthoDB" id="9795505at2"/>
<keyword evidence="1" id="KW-0472">Membrane</keyword>
<keyword evidence="1" id="KW-1133">Transmembrane helix</keyword>
<dbReference type="RefSeq" id="WP_085889365.1">
    <property type="nucleotide sequence ID" value="NZ_FWFN01000007.1"/>
</dbReference>
<protein>
    <submittedName>
        <fullName evidence="2">Uncharacterized protein</fullName>
    </submittedName>
</protein>